<keyword evidence="1" id="KW-0812">Transmembrane</keyword>
<keyword evidence="1" id="KW-1133">Transmembrane helix</keyword>
<accession>A0A1M5P7W7</accession>
<evidence type="ECO:0000256" key="1">
    <source>
        <dbReference type="SAM" id="Phobius"/>
    </source>
</evidence>
<evidence type="ECO:0000313" key="2">
    <source>
        <dbReference type="EMBL" id="SHG97795.1"/>
    </source>
</evidence>
<dbReference type="OrthoDB" id="1750330at2"/>
<dbReference type="EMBL" id="FQWX01000013">
    <property type="protein sequence ID" value="SHG97795.1"/>
    <property type="molecule type" value="Genomic_DNA"/>
</dbReference>
<protein>
    <recommendedName>
        <fullName evidence="4">SPOR domain-containing protein</fullName>
    </recommendedName>
</protein>
<feature type="transmembrane region" description="Helical" evidence="1">
    <location>
        <begin position="21"/>
        <end position="37"/>
    </location>
</feature>
<organism evidence="2 3">
    <name type="scientific">Asaccharospora irregularis DSM 2635</name>
    <dbReference type="NCBI Taxonomy" id="1121321"/>
    <lineage>
        <taxon>Bacteria</taxon>
        <taxon>Bacillati</taxon>
        <taxon>Bacillota</taxon>
        <taxon>Clostridia</taxon>
        <taxon>Peptostreptococcales</taxon>
        <taxon>Peptostreptococcaceae</taxon>
        <taxon>Asaccharospora</taxon>
    </lineage>
</organism>
<dbReference type="Proteomes" id="UP000243255">
    <property type="component" value="Unassembled WGS sequence"/>
</dbReference>
<dbReference type="STRING" id="1121321.SAMN04488530_11328"/>
<proteinExistence type="predicted"/>
<gene>
    <name evidence="2" type="ORF">SAMN04488530_11328</name>
</gene>
<keyword evidence="3" id="KW-1185">Reference proteome</keyword>
<sequence>MNRRRKIYKGFNKRRRVKINRFIVVGICTCIIGGYTYNKIKNSSIVETLSNKVSAISSINLMDKIPIINKFKEKEKNNSITYEDISKELEEIDEGKENDKEVSNEVKLGVINGWNVYTIQVASIDNPVEIEKVREKLDTNKIPFSMLEKDGAKKVQTYSYFDENITRNHLEQTKKVFPDAFITKIEIPTISLEYTEKYAYVESVSKDLNNLVANFKEESQLWANGRENMDMSKYNMILTKRKEILQKIQKNASKIDYKEMNSFKENLLTYTKELDEKIQVSSKAANEGKYNESESLFLSCIQGYLLFVNSIKAV</sequence>
<reference evidence="3" key="1">
    <citation type="submission" date="2016-11" db="EMBL/GenBank/DDBJ databases">
        <authorList>
            <person name="Varghese N."/>
            <person name="Submissions S."/>
        </authorList>
    </citation>
    <scope>NUCLEOTIDE SEQUENCE [LARGE SCALE GENOMIC DNA]</scope>
    <source>
        <strain evidence="3">DSM 2635</strain>
    </source>
</reference>
<evidence type="ECO:0008006" key="4">
    <source>
        <dbReference type="Google" id="ProtNLM"/>
    </source>
</evidence>
<evidence type="ECO:0000313" key="3">
    <source>
        <dbReference type="Proteomes" id="UP000243255"/>
    </source>
</evidence>
<dbReference type="AlphaFoldDB" id="A0A1M5P7W7"/>
<dbReference type="RefSeq" id="WP_073125857.1">
    <property type="nucleotide sequence ID" value="NZ_BAABCH010000098.1"/>
</dbReference>
<keyword evidence="1" id="KW-0472">Membrane</keyword>
<name>A0A1M5P7W7_9FIRM</name>